<feature type="domain" description="Peptidoglycan binding-like" evidence="1">
    <location>
        <begin position="29"/>
        <end position="84"/>
    </location>
</feature>
<evidence type="ECO:0000313" key="2">
    <source>
        <dbReference type="EMBL" id="BAY83213.1"/>
    </source>
</evidence>
<organism evidence="2 3">
    <name type="scientific">Calothrix parasitica NIES-267</name>
    <dbReference type="NCBI Taxonomy" id="1973488"/>
    <lineage>
        <taxon>Bacteria</taxon>
        <taxon>Bacillati</taxon>
        <taxon>Cyanobacteriota</taxon>
        <taxon>Cyanophyceae</taxon>
        <taxon>Nostocales</taxon>
        <taxon>Calotrichaceae</taxon>
        <taxon>Calothrix</taxon>
    </lineage>
</organism>
<evidence type="ECO:0000259" key="1">
    <source>
        <dbReference type="Pfam" id="PF01471"/>
    </source>
</evidence>
<gene>
    <name evidence="2" type="ORF">NIES267_27000</name>
</gene>
<accession>A0A1Z4LPS8</accession>
<dbReference type="SUPFAM" id="SSF47090">
    <property type="entry name" value="PGBD-like"/>
    <property type="match status" value="1"/>
</dbReference>
<dbReference type="InterPro" id="IPR002477">
    <property type="entry name" value="Peptidoglycan-bd-like"/>
</dbReference>
<name>A0A1Z4LPS8_9CYAN</name>
<proteinExistence type="predicted"/>
<evidence type="ECO:0000313" key="3">
    <source>
        <dbReference type="Proteomes" id="UP000218418"/>
    </source>
</evidence>
<reference evidence="2 3" key="1">
    <citation type="submission" date="2017-06" db="EMBL/GenBank/DDBJ databases">
        <title>Genome sequencing of cyanobaciteial culture collection at National Institute for Environmental Studies (NIES).</title>
        <authorList>
            <person name="Hirose Y."/>
            <person name="Shimura Y."/>
            <person name="Fujisawa T."/>
            <person name="Nakamura Y."/>
            <person name="Kawachi M."/>
        </authorList>
    </citation>
    <scope>NUCLEOTIDE SEQUENCE [LARGE SCALE GENOMIC DNA]</scope>
    <source>
        <strain evidence="2 3">NIES-267</strain>
    </source>
</reference>
<dbReference type="EMBL" id="AP018227">
    <property type="protein sequence ID" value="BAY83213.1"/>
    <property type="molecule type" value="Genomic_DNA"/>
</dbReference>
<protein>
    <submittedName>
        <fullName evidence="2">Peptidoglycan binding domain-containing protein</fullName>
    </submittedName>
</protein>
<keyword evidence="3" id="KW-1185">Reference proteome</keyword>
<sequence length="86" mass="9670">MRENISQERTMRLQATAVNRLPTLRFGDRGNSVRILQRLLIAKRYPITVDGDFGVLTETAVKAFQSRRGLVADGIVGPRTWRALSS</sequence>
<dbReference type="InterPro" id="IPR036366">
    <property type="entry name" value="PGBDSf"/>
</dbReference>
<dbReference type="Pfam" id="PF01471">
    <property type="entry name" value="PG_binding_1"/>
    <property type="match status" value="1"/>
</dbReference>
<dbReference type="Gene3D" id="1.10.101.10">
    <property type="entry name" value="PGBD-like superfamily/PGBD"/>
    <property type="match status" value="1"/>
</dbReference>
<dbReference type="AlphaFoldDB" id="A0A1Z4LPS8"/>
<dbReference type="InterPro" id="IPR036365">
    <property type="entry name" value="PGBD-like_sf"/>
</dbReference>
<dbReference type="Proteomes" id="UP000218418">
    <property type="component" value="Chromosome"/>
</dbReference>